<evidence type="ECO:0000313" key="2">
    <source>
        <dbReference type="EMBL" id="AIT10318.1"/>
    </source>
</evidence>
<keyword evidence="3" id="KW-1185">Reference proteome</keyword>
<feature type="signal peptide" evidence="1">
    <location>
        <begin position="1"/>
        <end position="18"/>
    </location>
</feature>
<dbReference type="RefSeq" id="WP_040010753.1">
    <property type="nucleotide sequence ID" value="NZ_CP009574.1"/>
</dbReference>
<accession>A0A097ERW2</accession>
<name>A0A097ERW2_9GAMM</name>
<dbReference type="AlphaFoldDB" id="A0A097ERW2"/>
<dbReference type="Proteomes" id="UP000029672">
    <property type="component" value="Chromosome"/>
</dbReference>
<keyword evidence="1" id="KW-0732">Signal</keyword>
<protein>
    <submittedName>
        <fullName evidence="2">Uncharacterized protein</fullName>
    </submittedName>
</protein>
<gene>
    <name evidence="2" type="ORF">LO80_07345</name>
</gene>
<dbReference type="HOGENOM" id="CLU_1025863_0_0_6"/>
<reference evidence="2 3" key="1">
    <citation type="submission" date="2014-10" db="EMBL/GenBank/DDBJ databases">
        <title>Whole genome sequence of Francisella endociliophora strain FSC1006, isolated from a laboratory culture of the marine ciliate Euplotes raikovi.</title>
        <authorList>
            <person name="Granberg M."/>
            <person name="Backman S."/>
            <person name="Lundmark E."/>
            <person name="Nilsson E."/>
            <person name="Karlsson E."/>
            <person name="Thelaus J."/>
            <person name="Ohrman C."/>
            <person name="Larkeryd A."/>
            <person name="Stenberg P."/>
        </authorList>
    </citation>
    <scope>NUCLEOTIDE SEQUENCE [LARGE SCALE GENOMIC DNA]</scope>
    <source>
        <strain evidence="2 3">FSC1006</strain>
    </source>
</reference>
<dbReference type="EMBL" id="CP009574">
    <property type="protein sequence ID" value="AIT10318.1"/>
    <property type="molecule type" value="Genomic_DNA"/>
</dbReference>
<dbReference type="STRING" id="1547445.LO80_07345"/>
<dbReference type="KEGG" id="frf:LO80_07345"/>
<organism evidence="2 3">
    <name type="scientific">Candidatus Francisella endociliophora</name>
    <dbReference type="NCBI Taxonomy" id="653937"/>
    <lineage>
        <taxon>Bacteria</taxon>
        <taxon>Pseudomonadati</taxon>
        <taxon>Pseudomonadota</taxon>
        <taxon>Gammaproteobacteria</taxon>
        <taxon>Thiotrichales</taxon>
        <taxon>Francisellaceae</taxon>
        <taxon>Francisella</taxon>
    </lineage>
</organism>
<proteinExistence type="predicted"/>
<sequence>MRKIILSFFIMLTFLATAYSNNHFGNNLEGCGLTFKPINLEKTSTWKQKNITNKQQAKLKPAKNKISFNTSDRDYTISPLDQTLAQSLPKIGKWMMVNTKSYDDDSLPDDIAAAWVYWRGKKDFFINGVAQPERYTVEPINSIFVLSGFDTEKEANNYLISFVESLGYSNSDSANHSGGYGVYFDDKIYSQLSGTPSKTDLKNIPLTFNKDIGEYTDHFRIMGPYVSQKGGAKSFVYAMSISRESQWFKGKEVNCGNLYISFNQARNTFINNVINSNAGVNVYLANLNNYITSDASKNTSSTGDHVKEGGFVSVFTIADATH</sequence>
<dbReference type="OrthoDB" id="5603874at2"/>
<evidence type="ECO:0000256" key="1">
    <source>
        <dbReference type="SAM" id="SignalP"/>
    </source>
</evidence>
<feature type="chain" id="PRO_5001930172" evidence="1">
    <location>
        <begin position="19"/>
        <end position="322"/>
    </location>
</feature>
<evidence type="ECO:0000313" key="3">
    <source>
        <dbReference type="Proteomes" id="UP000029672"/>
    </source>
</evidence>